<keyword evidence="1" id="KW-0812">Transmembrane</keyword>
<dbReference type="EMBL" id="POSP01000003">
    <property type="protein sequence ID" value="PND38716.1"/>
    <property type="molecule type" value="Genomic_DNA"/>
</dbReference>
<keyword evidence="3" id="KW-1185">Reference proteome</keyword>
<keyword evidence="1" id="KW-1133">Transmembrane helix</keyword>
<feature type="transmembrane region" description="Helical" evidence="1">
    <location>
        <begin position="57"/>
        <end position="77"/>
    </location>
</feature>
<reference evidence="2 3" key="1">
    <citation type="submission" date="2018-01" db="EMBL/GenBank/DDBJ databases">
        <title>Draft genome sequence of Paucibacter aquatile CR182 isolated from freshwater of the Nakdong River.</title>
        <authorList>
            <person name="Choi A."/>
            <person name="Chung E.J."/>
        </authorList>
    </citation>
    <scope>NUCLEOTIDE SEQUENCE [LARGE SCALE GENOMIC DNA]</scope>
    <source>
        <strain evidence="2 3">CR182</strain>
    </source>
</reference>
<accession>A0A2N8KZ27</accession>
<feature type="transmembrane region" description="Helical" evidence="1">
    <location>
        <begin position="12"/>
        <end position="37"/>
    </location>
</feature>
<evidence type="ECO:0000256" key="1">
    <source>
        <dbReference type="SAM" id="Phobius"/>
    </source>
</evidence>
<dbReference type="Proteomes" id="UP000235916">
    <property type="component" value="Unassembled WGS sequence"/>
</dbReference>
<dbReference type="AlphaFoldDB" id="A0A2N8KZ27"/>
<evidence type="ECO:0008006" key="4">
    <source>
        <dbReference type="Google" id="ProtNLM"/>
    </source>
</evidence>
<protein>
    <recommendedName>
        <fullName evidence="4">Lipoprotein</fullName>
    </recommendedName>
</protein>
<proteinExistence type="predicted"/>
<evidence type="ECO:0000313" key="3">
    <source>
        <dbReference type="Proteomes" id="UP000235916"/>
    </source>
</evidence>
<name>A0A2N8KZ27_9BURK</name>
<organism evidence="2 3">
    <name type="scientific">Kinneretia aquatilis</name>
    <dbReference type="NCBI Taxonomy" id="2070761"/>
    <lineage>
        <taxon>Bacteria</taxon>
        <taxon>Pseudomonadati</taxon>
        <taxon>Pseudomonadota</taxon>
        <taxon>Betaproteobacteria</taxon>
        <taxon>Burkholderiales</taxon>
        <taxon>Sphaerotilaceae</taxon>
        <taxon>Roseateles</taxon>
    </lineage>
</organism>
<comment type="caution">
    <text evidence="2">The sequence shown here is derived from an EMBL/GenBank/DDBJ whole genome shotgun (WGS) entry which is preliminary data.</text>
</comment>
<keyword evidence="1" id="KW-0472">Membrane</keyword>
<sequence length="83" mass="9240">MRYRTPLRYACYLFAILMAACSIWCLLWVVSSWSMAFSECAGAYGLFAENPRCRQPSMAALLALACMLGATAAVMLGRKKFRS</sequence>
<evidence type="ECO:0000313" key="2">
    <source>
        <dbReference type="EMBL" id="PND38716.1"/>
    </source>
</evidence>
<dbReference type="PROSITE" id="PS51257">
    <property type="entry name" value="PROKAR_LIPOPROTEIN"/>
    <property type="match status" value="1"/>
</dbReference>
<gene>
    <name evidence="2" type="ORF">C1O66_15085</name>
</gene>